<evidence type="ECO:0000313" key="1">
    <source>
        <dbReference type="EMBL" id="KAA3472265.1"/>
    </source>
</evidence>
<reference evidence="2" key="1">
    <citation type="journal article" date="2019" name="Plant Biotechnol. J.">
        <title>Genome sequencing of the Australian wild diploid species Gossypium australe highlights disease resistance and delayed gland morphogenesis.</title>
        <authorList>
            <person name="Cai Y."/>
            <person name="Cai X."/>
            <person name="Wang Q."/>
            <person name="Wang P."/>
            <person name="Zhang Y."/>
            <person name="Cai C."/>
            <person name="Xu Y."/>
            <person name="Wang K."/>
            <person name="Zhou Z."/>
            <person name="Wang C."/>
            <person name="Geng S."/>
            <person name="Li B."/>
            <person name="Dong Q."/>
            <person name="Hou Y."/>
            <person name="Wang H."/>
            <person name="Ai P."/>
            <person name="Liu Z."/>
            <person name="Yi F."/>
            <person name="Sun M."/>
            <person name="An G."/>
            <person name="Cheng J."/>
            <person name="Zhang Y."/>
            <person name="Shi Q."/>
            <person name="Xie Y."/>
            <person name="Shi X."/>
            <person name="Chang Y."/>
            <person name="Huang F."/>
            <person name="Chen Y."/>
            <person name="Hong S."/>
            <person name="Mi L."/>
            <person name="Sun Q."/>
            <person name="Zhang L."/>
            <person name="Zhou B."/>
            <person name="Peng R."/>
            <person name="Zhang X."/>
            <person name="Liu F."/>
        </authorList>
    </citation>
    <scope>NUCLEOTIDE SEQUENCE [LARGE SCALE GENOMIC DNA]</scope>
    <source>
        <strain evidence="2">cv. PA1801</strain>
    </source>
</reference>
<dbReference type="EMBL" id="SMMG02000005">
    <property type="protein sequence ID" value="KAA3472265.1"/>
    <property type="molecule type" value="Genomic_DNA"/>
</dbReference>
<accession>A0A5B6VTF5</accession>
<keyword evidence="2" id="KW-1185">Reference proteome</keyword>
<gene>
    <name evidence="1" type="ORF">EPI10_022759</name>
</gene>
<proteinExistence type="predicted"/>
<evidence type="ECO:0000313" key="2">
    <source>
        <dbReference type="Proteomes" id="UP000325315"/>
    </source>
</evidence>
<name>A0A5B6VTF5_9ROSI</name>
<organism evidence="1 2">
    <name type="scientific">Gossypium australe</name>
    <dbReference type="NCBI Taxonomy" id="47621"/>
    <lineage>
        <taxon>Eukaryota</taxon>
        <taxon>Viridiplantae</taxon>
        <taxon>Streptophyta</taxon>
        <taxon>Embryophyta</taxon>
        <taxon>Tracheophyta</taxon>
        <taxon>Spermatophyta</taxon>
        <taxon>Magnoliopsida</taxon>
        <taxon>eudicotyledons</taxon>
        <taxon>Gunneridae</taxon>
        <taxon>Pentapetalae</taxon>
        <taxon>rosids</taxon>
        <taxon>malvids</taxon>
        <taxon>Malvales</taxon>
        <taxon>Malvaceae</taxon>
        <taxon>Malvoideae</taxon>
        <taxon>Gossypium</taxon>
    </lineage>
</organism>
<protein>
    <submittedName>
        <fullName evidence="1">Uncharacterized protein</fullName>
    </submittedName>
</protein>
<dbReference type="Proteomes" id="UP000325315">
    <property type="component" value="Unassembled WGS sequence"/>
</dbReference>
<dbReference type="AlphaFoldDB" id="A0A5B6VTF5"/>
<comment type="caution">
    <text evidence="1">The sequence shown here is derived from an EMBL/GenBank/DDBJ whole genome shotgun (WGS) entry which is preliminary data.</text>
</comment>
<sequence length="72" mass="8609">MFHHFGLSVVRLHAPKRSRRERIVSVSEKIDIGCVREGRRGWSKEPSSSLGRFWSQQLREIKKQTRDFTRRD</sequence>